<keyword evidence="2" id="KW-1185">Reference proteome</keyword>
<sequence length="189" mass="20938">MSAKAVSTACASEKWHILSGNAAISSSSSISIHNDLGSTEDTDTSQPHEDSKAATINRNLIRIFEVALQADIEVDLKDLIPGDYQERLAKAKADAVAPSKSLSNQETVIRENEDSDFELRAIDEAAASSHTPEWYGRGHTTTYLYDLRPELNPALSVAVLLQMQIMLSKQKRKLQYSETGAHQLNWRIR</sequence>
<evidence type="ECO:0000313" key="1">
    <source>
        <dbReference type="EMBL" id="KAF7509695.1"/>
    </source>
</evidence>
<protein>
    <submittedName>
        <fullName evidence="1">Uncharacterized protein</fullName>
    </submittedName>
</protein>
<dbReference type="Proteomes" id="UP000606974">
    <property type="component" value="Unassembled WGS sequence"/>
</dbReference>
<dbReference type="EMBL" id="JAACFV010000038">
    <property type="protein sequence ID" value="KAF7509695.1"/>
    <property type="molecule type" value="Genomic_DNA"/>
</dbReference>
<name>A0A8H7E5Z1_9EURO</name>
<proteinExistence type="predicted"/>
<evidence type="ECO:0000313" key="2">
    <source>
        <dbReference type="Proteomes" id="UP000606974"/>
    </source>
</evidence>
<comment type="caution">
    <text evidence="1">The sequence shown here is derived from an EMBL/GenBank/DDBJ whole genome shotgun (WGS) entry which is preliminary data.</text>
</comment>
<organism evidence="1 2">
    <name type="scientific">Endocarpon pusillum</name>
    <dbReference type="NCBI Taxonomy" id="364733"/>
    <lineage>
        <taxon>Eukaryota</taxon>
        <taxon>Fungi</taxon>
        <taxon>Dikarya</taxon>
        <taxon>Ascomycota</taxon>
        <taxon>Pezizomycotina</taxon>
        <taxon>Eurotiomycetes</taxon>
        <taxon>Chaetothyriomycetidae</taxon>
        <taxon>Verrucariales</taxon>
        <taxon>Verrucariaceae</taxon>
        <taxon>Endocarpon</taxon>
    </lineage>
</organism>
<accession>A0A8H7E5Z1</accession>
<gene>
    <name evidence="1" type="ORF">GJ744_007566</name>
</gene>
<dbReference type="AlphaFoldDB" id="A0A8H7E5Z1"/>
<reference evidence="1" key="1">
    <citation type="submission" date="2020-02" db="EMBL/GenBank/DDBJ databases">
        <authorList>
            <person name="Palmer J.M."/>
        </authorList>
    </citation>
    <scope>NUCLEOTIDE SEQUENCE</scope>
    <source>
        <strain evidence="1">EPUS1.4</strain>
        <tissue evidence="1">Thallus</tissue>
    </source>
</reference>